<feature type="transmembrane region" description="Helical" evidence="6">
    <location>
        <begin position="7"/>
        <end position="28"/>
    </location>
</feature>
<dbReference type="HOGENOM" id="CLU_147331_1_0_9"/>
<accession>A0A089LQ52</accession>
<keyword evidence="5 6" id="KW-0472">Membrane</keyword>
<evidence type="ECO:0000256" key="6">
    <source>
        <dbReference type="SAM" id="Phobius"/>
    </source>
</evidence>
<keyword evidence="8" id="KW-1185">Reference proteome</keyword>
<dbReference type="AlphaFoldDB" id="A0A089LQ52"/>
<feature type="transmembrane region" description="Helical" evidence="6">
    <location>
        <begin position="34"/>
        <end position="52"/>
    </location>
</feature>
<evidence type="ECO:0000313" key="7">
    <source>
        <dbReference type="EMBL" id="AIQ61323.1"/>
    </source>
</evidence>
<organism evidence="7 8">
    <name type="scientific">Paenibacillus borealis</name>
    <dbReference type="NCBI Taxonomy" id="160799"/>
    <lineage>
        <taxon>Bacteria</taxon>
        <taxon>Bacillati</taxon>
        <taxon>Bacillota</taxon>
        <taxon>Bacilli</taxon>
        <taxon>Bacillales</taxon>
        <taxon>Paenibacillaceae</taxon>
        <taxon>Paenibacillus</taxon>
    </lineage>
</organism>
<sequence length="125" mass="13689">MDNMTPVINTVTRVTVIIMAGLLMGWALHHETRAVTLGMSLGLLAGLVNFRYLALKVRRVTQAVADKQKSSFSLGFATRISFAILVTMFSVKIEHFSLEATIAGLFIPQLLSIPVGIYLGIKNKL</sequence>
<evidence type="ECO:0000256" key="5">
    <source>
        <dbReference type="ARBA" id="ARBA00023136"/>
    </source>
</evidence>
<protein>
    <recommendedName>
        <fullName evidence="9">ATP synthase subunit I</fullName>
    </recommendedName>
</protein>
<keyword evidence="2" id="KW-1003">Cell membrane</keyword>
<dbReference type="KEGG" id="pbd:PBOR_33780"/>
<dbReference type="GO" id="GO:0005886">
    <property type="term" value="C:plasma membrane"/>
    <property type="evidence" value="ECO:0007669"/>
    <property type="project" value="UniProtKB-SubCell"/>
</dbReference>
<proteinExistence type="predicted"/>
<reference evidence="7" key="1">
    <citation type="submission" date="2014-08" db="EMBL/GenBank/DDBJ databases">
        <title>Comparative genomics of the Paenibacillus odorifer group.</title>
        <authorList>
            <person name="den Bakker H.C."/>
            <person name="Tsai Y.-C.Y.-C."/>
            <person name="Martin N."/>
            <person name="Korlach J."/>
            <person name="Wiedmann M."/>
        </authorList>
    </citation>
    <scope>NUCLEOTIDE SEQUENCE [LARGE SCALE GENOMIC DNA]</scope>
    <source>
        <strain evidence="7">DSM 13188</strain>
    </source>
</reference>
<evidence type="ECO:0000256" key="3">
    <source>
        <dbReference type="ARBA" id="ARBA00022692"/>
    </source>
</evidence>
<evidence type="ECO:0000256" key="4">
    <source>
        <dbReference type="ARBA" id="ARBA00022989"/>
    </source>
</evidence>
<evidence type="ECO:0000313" key="8">
    <source>
        <dbReference type="Proteomes" id="UP000029518"/>
    </source>
</evidence>
<keyword evidence="3 6" id="KW-0812">Transmembrane</keyword>
<gene>
    <name evidence="7" type="ORF">PBOR_33780</name>
</gene>
<evidence type="ECO:0000256" key="2">
    <source>
        <dbReference type="ARBA" id="ARBA00022475"/>
    </source>
</evidence>
<dbReference type="EMBL" id="CP009285">
    <property type="protein sequence ID" value="AIQ61323.1"/>
    <property type="molecule type" value="Genomic_DNA"/>
</dbReference>
<dbReference type="Proteomes" id="UP000029518">
    <property type="component" value="Chromosome"/>
</dbReference>
<dbReference type="InterPro" id="IPR005598">
    <property type="entry name" value="ATP_synth_I"/>
</dbReference>
<comment type="subcellular location">
    <subcellularLocation>
        <location evidence="1">Cell membrane</location>
        <topology evidence="1">Multi-pass membrane protein</topology>
    </subcellularLocation>
</comment>
<feature type="transmembrane region" description="Helical" evidence="6">
    <location>
        <begin position="72"/>
        <end position="90"/>
    </location>
</feature>
<dbReference type="Pfam" id="PF03899">
    <property type="entry name" value="ATP-synt_I"/>
    <property type="match status" value="1"/>
</dbReference>
<name>A0A089LQ52_PAEBO</name>
<feature type="transmembrane region" description="Helical" evidence="6">
    <location>
        <begin position="102"/>
        <end position="121"/>
    </location>
</feature>
<evidence type="ECO:0008006" key="9">
    <source>
        <dbReference type="Google" id="ProtNLM"/>
    </source>
</evidence>
<evidence type="ECO:0000256" key="1">
    <source>
        <dbReference type="ARBA" id="ARBA00004651"/>
    </source>
</evidence>
<keyword evidence="4 6" id="KW-1133">Transmembrane helix</keyword>
<dbReference type="OrthoDB" id="2678639at2"/>
<dbReference type="RefSeq" id="WP_042140253.1">
    <property type="nucleotide sequence ID" value="NZ_CP009285.1"/>
</dbReference>